<dbReference type="KEGG" id="ffu:CLAFUR5_04199"/>
<protein>
    <submittedName>
        <fullName evidence="2">Uncharacterized protein</fullName>
    </submittedName>
</protein>
<proteinExistence type="predicted"/>
<keyword evidence="3" id="KW-1185">Reference proteome</keyword>
<dbReference type="GeneID" id="71984077"/>
<reference evidence="2" key="1">
    <citation type="submission" date="2021-12" db="EMBL/GenBank/DDBJ databases">
        <authorList>
            <person name="Zaccaron A."/>
            <person name="Stergiopoulos I."/>
        </authorList>
    </citation>
    <scope>NUCLEOTIDE SEQUENCE</scope>
    <source>
        <strain evidence="2">Race5_Kim</strain>
    </source>
</reference>
<keyword evidence="1" id="KW-1133">Transmembrane helix</keyword>
<sequence length="86" mass="9311">MGISDGLVIFLVILGAGAAVIVGYATMRFFCQDSPKESTDGIGSGFNQAAYMRDVRSRNQENLASDYGYGRRDVDRMRADAHSGLT</sequence>
<reference evidence="2" key="2">
    <citation type="journal article" date="2022" name="Microb. Genom.">
        <title>A chromosome-scale genome assembly of the tomato pathogen Cladosporium fulvum reveals a compartmentalized genome architecture and the presence of a dispensable chromosome.</title>
        <authorList>
            <person name="Zaccaron A.Z."/>
            <person name="Chen L.H."/>
            <person name="Samaras A."/>
            <person name="Stergiopoulos I."/>
        </authorList>
    </citation>
    <scope>NUCLEOTIDE SEQUENCE</scope>
    <source>
        <strain evidence="2">Race5_Kim</strain>
    </source>
</reference>
<dbReference type="EMBL" id="CP090166">
    <property type="protein sequence ID" value="UJO16494.1"/>
    <property type="molecule type" value="Genomic_DNA"/>
</dbReference>
<evidence type="ECO:0000256" key="1">
    <source>
        <dbReference type="SAM" id="Phobius"/>
    </source>
</evidence>
<evidence type="ECO:0000313" key="3">
    <source>
        <dbReference type="Proteomes" id="UP000756132"/>
    </source>
</evidence>
<keyword evidence="1" id="KW-0812">Transmembrane</keyword>
<dbReference type="Proteomes" id="UP000756132">
    <property type="component" value="Chromosome 4"/>
</dbReference>
<dbReference type="OrthoDB" id="3650464at2759"/>
<gene>
    <name evidence="2" type="ORF">CLAFUR5_04199</name>
</gene>
<name>A0A9Q8LFZ1_PASFU</name>
<evidence type="ECO:0000313" key="2">
    <source>
        <dbReference type="EMBL" id="UJO16494.1"/>
    </source>
</evidence>
<dbReference type="AlphaFoldDB" id="A0A9Q8LFZ1"/>
<feature type="transmembrane region" description="Helical" evidence="1">
    <location>
        <begin position="6"/>
        <end position="27"/>
    </location>
</feature>
<organism evidence="2 3">
    <name type="scientific">Passalora fulva</name>
    <name type="common">Tomato leaf mold</name>
    <name type="synonym">Cladosporium fulvum</name>
    <dbReference type="NCBI Taxonomy" id="5499"/>
    <lineage>
        <taxon>Eukaryota</taxon>
        <taxon>Fungi</taxon>
        <taxon>Dikarya</taxon>
        <taxon>Ascomycota</taxon>
        <taxon>Pezizomycotina</taxon>
        <taxon>Dothideomycetes</taxon>
        <taxon>Dothideomycetidae</taxon>
        <taxon>Mycosphaerellales</taxon>
        <taxon>Mycosphaerellaceae</taxon>
        <taxon>Fulvia</taxon>
    </lineage>
</organism>
<dbReference type="RefSeq" id="XP_047760860.1">
    <property type="nucleotide sequence ID" value="XM_047903347.1"/>
</dbReference>
<accession>A0A9Q8LFZ1</accession>
<dbReference type="OMA" id="RMRADAH"/>
<keyword evidence="1" id="KW-0472">Membrane</keyword>